<gene>
    <name evidence="1" type="ORF">AOQ71_02110</name>
</gene>
<reference evidence="1 2" key="1">
    <citation type="submission" date="2015-09" db="EMBL/GenBank/DDBJ databases">
        <title>Draft Genome Sequence of Bradyrhizobium manausense Strain BR 3351T, a Novel Symbiotic Nitrogen-Fixing Alphaproteobacterium Isolated from Brazilian Amazon Rain Forest.</title>
        <authorList>
            <person name="De Araujo J.L."/>
            <person name="Zilli J.E."/>
        </authorList>
    </citation>
    <scope>NUCLEOTIDE SEQUENCE [LARGE SCALE GENOMIC DNA]</scope>
    <source>
        <strain evidence="1 2">BR3351</strain>
    </source>
</reference>
<dbReference type="STRING" id="989370.AOQ71_02110"/>
<evidence type="ECO:0000313" key="1">
    <source>
        <dbReference type="EMBL" id="KRQ17396.1"/>
    </source>
</evidence>
<dbReference type="Proteomes" id="UP000051936">
    <property type="component" value="Unassembled WGS sequence"/>
</dbReference>
<dbReference type="AlphaFoldDB" id="A0A0R3EB89"/>
<proteinExistence type="predicted"/>
<protein>
    <submittedName>
        <fullName evidence="1">Uncharacterized protein</fullName>
    </submittedName>
</protein>
<evidence type="ECO:0000313" key="2">
    <source>
        <dbReference type="Proteomes" id="UP000051936"/>
    </source>
</evidence>
<sequence>MIAIGLTAPDFTWGAAGLNQDRTGVLPKKVSRFGAVQSSVSKFFATTRCPAASRARIWRAFVLQPGFCQNRTVAMSNFLSLYSELDQLTSLLFLFASDRGAAGSALSACRVLVKLPLVRRQQFLFRIVCFAAESYFWSSGFYRTVIGRQRLLVVNFRVPRARSNPWRKRREWHASCYLDAAGVRLERA</sequence>
<accession>A0A0R3EB89</accession>
<organism evidence="1 2">
    <name type="scientific">Bradyrhizobium manausense</name>
    <dbReference type="NCBI Taxonomy" id="989370"/>
    <lineage>
        <taxon>Bacteria</taxon>
        <taxon>Pseudomonadati</taxon>
        <taxon>Pseudomonadota</taxon>
        <taxon>Alphaproteobacteria</taxon>
        <taxon>Hyphomicrobiales</taxon>
        <taxon>Nitrobacteraceae</taxon>
        <taxon>Bradyrhizobium</taxon>
    </lineage>
</organism>
<keyword evidence="2" id="KW-1185">Reference proteome</keyword>
<dbReference type="EMBL" id="LJYG01000013">
    <property type="protein sequence ID" value="KRQ17396.1"/>
    <property type="molecule type" value="Genomic_DNA"/>
</dbReference>
<comment type="caution">
    <text evidence="1">The sequence shown here is derived from an EMBL/GenBank/DDBJ whole genome shotgun (WGS) entry which is preliminary data.</text>
</comment>
<name>A0A0R3EB89_9BRAD</name>